<keyword evidence="14" id="KW-1185">Reference proteome</keyword>
<evidence type="ECO:0000256" key="7">
    <source>
        <dbReference type="ARBA" id="ARBA00023098"/>
    </source>
</evidence>
<evidence type="ECO:0000313" key="14">
    <source>
        <dbReference type="Proteomes" id="UP000248054"/>
    </source>
</evidence>
<dbReference type="GO" id="GO:0016509">
    <property type="term" value="F:long-chain (3S)-3-hydroxyacyl-CoA dehydrogenase (NAD+) activity"/>
    <property type="evidence" value="ECO:0007669"/>
    <property type="project" value="TreeGrafter"/>
</dbReference>
<evidence type="ECO:0000259" key="12">
    <source>
        <dbReference type="Pfam" id="PF02737"/>
    </source>
</evidence>
<dbReference type="SUPFAM" id="SSF48179">
    <property type="entry name" value="6-phosphogluconate dehydrogenase C-terminal domain-like"/>
    <property type="match status" value="2"/>
</dbReference>
<dbReference type="InterPro" id="IPR036291">
    <property type="entry name" value="NAD(P)-bd_dom_sf"/>
</dbReference>
<dbReference type="GO" id="GO:0006635">
    <property type="term" value="P:fatty acid beta-oxidation"/>
    <property type="evidence" value="ECO:0007669"/>
    <property type="project" value="UniProtKB-UniPathway"/>
</dbReference>
<dbReference type="CDD" id="cd06558">
    <property type="entry name" value="crotonase-like"/>
    <property type="match status" value="1"/>
</dbReference>
<evidence type="ECO:0000256" key="9">
    <source>
        <dbReference type="ARBA" id="ARBA00023268"/>
    </source>
</evidence>
<name>A0A2V4XFY9_9FLAO</name>
<dbReference type="Gene3D" id="3.90.226.10">
    <property type="entry name" value="2-enoyl-CoA Hydratase, Chain A, domain 1"/>
    <property type="match status" value="1"/>
</dbReference>
<dbReference type="UniPathway" id="UPA00659"/>
<feature type="domain" description="3-hydroxyacyl-CoA dehydrogenase C-terminal" evidence="11">
    <location>
        <begin position="499"/>
        <end position="593"/>
    </location>
</feature>
<evidence type="ECO:0000256" key="6">
    <source>
        <dbReference type="ARBA" id="ARBA00023027"/>
    </source>
</evidence>
<dbReference type="SUPFAM" id="SSF52096">
    <property type="entry name" value="ClpP/crotonase"/>
    <property type="match status" value="1"/>
</dbReference>
<comment type="catalytic activity">
    <reaction evidence="10">
        <text>a (3S)-3-hydroxyacyl-CoA + NAD(+) = a 3-oxoacyl-CoA + NADH + H(+)</text>
        <dbReference type="Rhea" id="RHEA:22432"/>
        <dbReference type="ChEBI" id="CHEBI:15378"/>
        <dbReference type="ChEBI" id="CHEBI:57318"/>
        <dbReference type="ChEBI" id="CHEBI:57540"/>
        <dbReference type="ChEBI" id="CHEBI:57945"/>
        <dbReference type="ChEBI" id="CHEBI:90726"/>
        <dbReference type="EC" id="1.1.1.35"/>
    </reaction>
</comment>
<dbReference type="GO" id="GO:0004300">
    <property type="term" value="F:enoyl-CoA hydratase activity"/>
    <property type="evidence" value="ECO:0007669"/>
    <property type="project" value="TreeGrafter"/>
</dbReference>
<evidence type="ECO:0000259" key="11">
    <source>
        <dbReference type="Pfam" id="PF00725"/>
    </source>
</evidence>
<dbReference type="RefSeq" id="WP_110476434.1">
    <property type="nucleotide sequence ID" value="NZ_BMWQ01000009.1"/>
</dbReference>
<sequence length="713" mass="78816">MQHIKYSIDTDGVAFITWDVANSPVNIMNEATIMEFFTAVDKATTDDSVNGIIINSAKRDFISGGDLKWFLNYEESKEACFEMLMKTHRSMRQLELSTKPVVATINGLALGGGLEIALACNYRIMTNHPKNRIGLVECSVGLFPGAGGTQRFLRMLGARKSIEYITQSRKLTAEQALKDKLVNELCSPEEDITALAKAWILKHPEVKQPWDEKRFVVPGTPNGIGQVSGVNEFYSVSNAMAYKTTHGNMPNIKNVLSALYHGSSTGIDKALEVEARYFVDTLFRKETKNIIRASFIFIGDAARGKAKPKGFEPVSYQKIGVLGAGMMGAGIAYVSAKAGLDVVLKDVSLEGAERGKGYASKIEQSKIEKGRSTQEKSSAILEHIIPSESVNDLKDCDLIIEAVFENEQLKNTVTKETEAVIKPEVIYASNTSTIPISTLAKASSKPDKFIGLHFFSPVDKMPLVEVIVGKETSDETLAAAIDYVTKIRKVPIVVNDGRGFFTSRVFGKFVNEGITMLTEGIPPAVIENVAKKIGMPVGPLAISDEVNLKLMLDIMSEDPSLTDFEKELEKTISTIVHTHKRPGKKEGRGFYEYPKGAKKYIWEEWSRIYPTVEDYDEEEIGRRLLFAMVIDSYKCLDSGVLNDPRDADIGSILGLGFPVHTGGVMSYIDYIGAQEFRDYAAILANKHGERFQLPASLLERIEKAGSQRVYYKN</sequence>
<comment type="similarity">
    <text evidence="2">In the central section; belongs to the 3-hydroxyacyl-CoA dehydrogenase family.</text>
</comment>
<dbReference type="InterPro" id="IPR050136">
    <property type="entry name" value="FA_oxidation_alpha_subunit"/>
</dbReference>
<keyword evidence="6" id="KW-0520">NAD</keyword>
<dbReference type="FunFam" id="3.40.50.720:FF:000009">
    <property type="entry name" value="Fatty oxidation complex, alpha subunit"/>
    <property type="match status" value="1"/>
</dbReference>
<dbReference type="EMBL" id="QJTD01000008">
    <property type="protein sequence ID" value="PYE80009.1"/>
    <property type="molecule type" value="Genomic_DNA"/>
</dbReference>
<dbReference type="Gene3D" id="1.10.1040.50">
    <property type="match status" value="1"/>
</dbReference>
<evidence type="ECO:0000256" key="3">
    <source>
        <dbReference type="ARBA" id="ARBA00022832"/>
    </source>
</evidence>
<dbReference type="InterPro" id="IPR006176">
    <property type="entry name" value="3-OHacyl-CoA_DH_NAD-bd"/>
</dbReference>
<dbReference type="Gene3D" id="3.40.50.720">
    <property type="entry name" value="NAD(P)-binding Rossmann-like Domain"/>
    <property type="match status" value="1"/>
</dbReference>
<evidence type="ECO:0000256" key="4">
    <source>
        <dbReference type="ARBA" id="ARBA00022963"/>
    </source>
</evidence>
<dbReference type="Proteomes" id="UP000248054">
    <property type="component" value="Unassembled WGS sequence"/>
</dbReference>
<dbReference type="InterPro" id="IPR008927">
    <property type="entry name" value="6-PGluconate_DH-like_C_sf"/>
</dbReference>
<dbReference type="InterPro" id="IPR001753">
    <property type="entry name" value="Enoyl-CoA_hydra/iso"/>
</dbReference>
<dbReference type="PANTHER" id="PTHR43612:SF3">
    <property type="entry name" value="TRIFUNCTIONAL ENZYME SUBUNIT ALPHA, MITOCHONDRIAL"/>
    <property type="match status" value="1"/>
</dbReference>
<dbReference type="InterPro" id="IPR006108">
    <property type="entry name" value="3HC_DH_C"/>
</dbReference>
<evidence type="ECO:0000256" key="8">
    <source>
        <dbReference type="ARBA" id="ARBA00023239"/>
    </source>
</evidence>
<dbReference type="OrthoDB" id="9771883at2"/>
<keyword evidence="5" id="KW-0560">Oxidoreductase</keyword>
<accession>A0A2V4XFY9</accession>
<keyword evidence="8" id="KW-0456">Lyase</keyword>
<keyword evidence="9" id="KW-0511">Multifunctional enzyme</keyword>
<comment type="pathway">
    <text evidence="1">Lipid metabolism; fatty acid beta-oxidation.</text>
</comment>
<keyword evidence="4" id="KW-0442">Lipid degradation</keyword>
<evidence type="ECO:0000256" key="1">
    <source>
        <dbReference type="ARBA" id="ARBA00005005"/>
    </source>
</evidence>
<dbReference type="Pfam" id="PF02737">
    <property type="entry name" value="3HCDH_N"/>
    <property type="match status" value="1"/>
</dbReference>
<gene>
    <name evidence="13" type="ORF">DFQ11_10833</name>
</gene>
<keyword evidence="3" id="KW-0276">Fatty acid metabolism</keyword>
<feature type="domain" description="3-hydroxyacyl-CoA dehydrogenase NAD binding" evidence="12">
    <location>
        <begin position="318"/>
        <end position="496"/>
    </location>
</feature>
<comment type="caution">
    <text evidence="13">The sequence shown here is derived from an EMBL/GenBank/DDBJ whole genome shotgun (WGS) entry which is preliminary data.</text>
</comment>
<dbReference type="AlphaFoldDB" id="A0A2V4XFY9"/>
<evidence type="ECO:0000256" key="2">
    <source>
        <dbReference type="ARBA" id="ARBA00007005"/>
    </source>
</evidence>
<dbReference type="Pfam" id="PF00378">
    <property type="entry name" value="ECH_1"/>
    <property type="match status" value="1"/>
</dbReference>
<reference evidence="13 14" key="1">
    <citation type="submission" date="2018-06" db="EMBL/GenBank/DDBJ databases">
        <title>Genomic Encyclopedia of Type Strains, Phase III (KMG-III): the genomes of soil and plant-associated and newly described type strains.</title>
        <authorList>
            <person name="Whitman W."/>
        </authorList>
    </citation>
    <scope>NUCLEOTIDE SEQUENCE [LARGE SCALE GENOMIC DNA]</scope>
    <source>
        <strain evidence="13 14">CECT 7945</strain>
    </source>
</reference>
<evidence type="ECO:0000313" key="13">
    <source>
        <dbReference type="EMBL" id="PYE80009.1"/>
    </source>
</evidence>
<dbReference type="Pfam" id="PF00725">
    <property type="entry name" value="3HCDH"/>
    <property type="match status" value="1"/>
</dbReference>
<evidence type="ECO:0000256" key="10">
    <source>
        <dbReference type="ARBA" id="ARBA00049556"/>
    </source>
</evidence>
<dbReference type="SUPFAM" id="SSF51735">
    <property type="entry name" value="NAD(P)-binding Rossmann-fold domains"/>
    <property type="match status" value="1"/>
</dbReference>
<evidence type="ECO:0000256" key="5">
    <source>
        <dbReference type="ARBA" id="ARBA00023002"/>
    </source>
</evidence>
<proteinExistence type="inferred from homology"/>
<keyword evidence="7" id="KW-0443">Lipid metabolism</keyword>
<dbReference type="InterPro" id="IPR029045">
    <property type="entry name" value="ClpP/crotonase-like_dom_sf"/>
</dbReference>
<dbReference type="GO" id="GO:0070403">
    <property type="term" value="F:NAD+ binding"/>
    <property type="evidence" value="ECO:0007669"/>
    <property type="project" value="InterPro"/>
</dbReference>
<protein>
    <submittedName>
        <fullName evidence="13">3-hydroxyacyl-CoA dehydrogenase/enoyl-CoA hydratase/3-hydroxybutyryl-CoA epimerase</fullName>
    </submittedName>
</protein>
<organism evidence="13 14">
    <name type="scientific">Winogradskyella epiphytica</name>
    <dbReference type="NCBI Taxonomy" id="262005"/>
    <lineage>
        <taxon>Bacteria</taxon>
        <taxon>Pseudomonadati</taxon>
        <taxon>Bacteroidota</taxon>
        <taxon>Flavobacteriia</taxon>
        <taxon>Flavobacteriales</taxon>
        <taxon>Flavobacteriaceae</taxon>
        <taxon>Winogradskyella</taxon>
    </lineage>
</organism>
<dbReference type="PANTHER" id="PTHR43612">
    <property type="entry name" value="TRIFUNCTIONAL ENZYME SUBUNIT ALPHA"/>
    <property type="match status" value="1"/>
</dbReference>